<gene>
    <name evidence="1" type="ORF">AVEN_155523_1</name>
</gene>
<reference evidence="1 2" key="1">
    <citation type="journal article" date="2019" name="Sci. Rep.">
        <title>Orb-weaving spider Araneus ventricosus genome elucidates the spidroin gene catalogue.</title>
        <authorList>
            <person name="Kono N."/>
            <person name="Nakamura H."/>
            <person name="Ohtoshi R."/>
            <person name="Moran D.A.P."/>
            <person name="Shinohara A."/>
            <person name="Yoshida Y."/>
            <person name="Fujiwara M."/>
            <person name="Mori M."/>
            <person name="Tomita M."/>
            <person name="Arakawa K."/>
        </authorList>
    </citation>
    <scope>NUCLEOTIDE SEQUENCE [LARGE SCALE GENOMIC DNA]</scope>
</reference>
<keyword evidence="2" id="KW-1185">Reference proteome</keyword>
<organism evidence="1 2">
    <name type="scientific">Araneus ventricosus</name>
    <name type="common">Orbweaver spider</name>
    <name type="synonym">Epeira ventricosa</name>
    <dbReference type="NCBI Taxonomy" id="182803"/>
    <lineage>
        <taxon>Eukaryota</taxon>
        <taxon>Metazoa</taxon>
        <taxon>Ecdysozoa</taxon>
        <taxon>Arthropoda</taxon>
        <taxon>Chelicerata</taxon>
        <taxon>Arachnida</taxon>
        <taxon>Araneae</taxon>
        <taxon>Araneomorphae</taxon>
        <taxon>Entelegynae</taxon>
        <taxon>Araneoidea</taxon>
        <taxon>Araneidae</taxon>
        <taxon>Araneus</taxon>
    </lineage>
</organism>
<evidence type="ECO:0000313" key="1">
    <source>
        <dbReference type="EMBL" id="GBM69050.1"/>
    </source>
</evidence>
<dbReference type="Proteomes" id="UP000499080">
    <property type="component" value="Unassembled WGS sequence"/>
</dbReference>
<comment type="caution">
    <text evidence="1">The sequence shown here is derived from an EMBL/GenBank/DDBJ whole genome shotgun (WGS) entry which is preliminary data.</text>
</comment>
<sequence>MTEADQISYIKVYCQSCQAIMDPYLEVENNDVNELLDSHSKELTNNKLIKEPDPITTIEANTSDPDQPEMQMTRQASRVTSKLKEGYEFWRQETLTRNTFQVQGNE</sequence>
<dbReference type="AlphaFoldDB" id="A0A4Y2HUK9"/>
<protein>
    <submittedName>
        <fullName evidence="1">Uncharacterized protein</fullName>
    </submittedName>
</protein>
<evidence type="ECO:0000313" key="2">
    <source>
        <dbReference type="Proteomes" id="UP000499080"/>
    </source>
</evidence>
<name>A0A4Y2HUK9_ARAVE</name>
<proteinExistence type="predicted"/>
<dbReference type="EMBL" id="BGPR01002175">
    <property type="protein sequence ID" value="GBM69050.1"/>
    <property type="molecule type" value="Genomic_DNA"/>
</dbReference>
<accession>A0A4Y2HUK9</accession>